<dbReference type="GO" id="GO:0006753">
    <property type="term" value="P:nucleoside phosphate metabolic process"/>
    <property type="evidence" value="ECO:0007669"/>
    <property type="project" value="TreeGrafter"/>
</dbReference>
<dbReference type="PANTHER" id="PTHR11839:SF18">
    <property type="entry name" value="NUDIX HYDROLASE DOMAIN-CONTAINING PROTEIN"/>
    <property type="match status" value="1"/>
</dbReference>
<evidence type="ECO:0000256" key="2">
    <source>
        <dbReference type="ARBA" id="ARBA00022801"/>
    </source>
</evidence>
<sequence>MVRPEPWTTLSSDIVYDCPGFEVVSETVSIPGGPTTDFDFVREGESVVIVPLTPDGQVVTIEEYREAVGRVSWGVPAGGVEPDDDSVAAAARRELTEETGYEADAVEVLGAFEAANGFTDATHAYVLAEGCEPTAGPDREADESITVDTTPFDELVAATASGELRDGRSALGVLYVATHRPGVFED</sequence>
<dbReference type="GeneID" id="36511779"/>
<dbReference type="AlphaFoldDB" id="A0A2R4WZS7"/>
<proteinExistence type="predicted"/>
<dbReference type="CDD" id="cd03424">
    <property type="entry name" value="NUDIX_ADPRase_Nudt5_UGPPase_Nudt14"/>
    <property type="match status" value="1"/>
</dbReference>
<dbReference type="PROSITE" id="PS51462">
    <property type="entry name" value="NUDIX"/>
    <property type="match status" value="1"/>
</dbReference>
<dbReference type="RefSeq" id="WP_108381421.1">
    <property type="nucleotide sequence ID" value="NZ_CP028858.1"/>
</dbReference>
<dbReference type="GO" id="GO:0019693">
    <property type="term" value="P:ribose phosphate metabolic process"/>
    <property type="evidence" value="ECO:0007669"/>
    <property type="project" value="TreeGrafter"/>
</dbReference>
<protein>
    <submittedName>
        <fullName evidence="4">NUDIX hydrolase</fullName>
    </submittedName>
</protein>
<keyword evidence="5" id="KW-1185">Reference proteome</keyword>
<dbReference type="Gene3D" id="3.90.79.10">
    <property type="entry name" value="Nucleoside Triphosphate Pyrophosphohydrolase"/>
    <property type="match status" value="1"/>
</dbReference>
<gene>
    <name evidence="4" type="ORF">HARCEL1_04690</name>
</gene>
<accession>A0A2R4WZS7</accession>
<feature type="domain" description="Nudix hydrolase" evidence="3">
    <location>
        <begin position="42"/>
        <end position="172"/>
    </location>
</feature>
<dbReference type="Pfam" id="PF00293">
    <property type="entry name" value="NUDIX"/>
    <property type="match status" value="1"/>
</dbReference>
<name>A0A2R4WZS7_9EURY</name>
<dbReference type="PANTHER" id="PTHR11839">
    <property type="entry name" value="UDP/ADP-SUGAR PYROPHOSPHATASE"/>
    <property type="match status" value="1"/>
</dbReference>
<dbReference type="GO" id="GO:0016787">
    <property type="term" value="F:hydrolase activity"/>
    <property type="evidence" value="ECO:0007669"/>
    <property type="project" value="UniProtKB-KW"/>
</dbReference>
<keyword evidence="2 4" id="KW-0378">Hydrolase</keyword>
<dbReference type="EMBL" id="CP028858">
    <property type="protein sequence ID" value="AWB27052.1"/>
    <property type="molecule type" value="Genomic_DNA"/>
</dbReference>
<dbReference type="InterPro" id="IPR000086">
    <property type="entry name" value="NUDIX_hydrolase_dom"/>
</dbReference>
<organism evidence="4 5">
    <name type="scientific">Halococcoides cellulosivorans</name>
    <dbReference type="NCBI Taxonomy" id="1679096"/>
    <lineage>
        <taxon>Archaea</taxon>
        <taxon>Methanobacteriati</taxon>
        <taxon>Methanobacteriota</taxon>
        <taxon>Stenosarchaea group</taxon>
        <taxon>Halobacteria</taxon>
        <taxon>Halobacteriales</taxon>
        <taxon>Haloarculaceae</taxon>
        <taxon>Halococcoides</taxon>
    </lineage>
</organism>
<dbReference type="InterPro" id="IPR015797">
    <property type="entry name" value="NUDIX_hydrolase-like_dom_sf"/>
</dbReference>
<dbReference type="KEGG" id="harc:HARCEL1_04690"/>
<evidence type="ECO:0000313" key="5">
    <source>
        <dbReference type="Proteomes" id="UP000244727"/>
    </source>
</evidence>
<reference evidence="4 5" key="1">
    <citation type="submission" date="2018-04" db="EMBL/GenBank/DDBJ databases">
        <title>Halococcoides cellulosivorans gen. nov., sp. nov., an extremely halophilic cellulose-utilizing haloarchaeon from hypersaline lakes.</title>
        <authorList>
            <person name="Sorokin D.Y."/>
            <person name="Toshchakov S.V."/>
            <person name="Samarov N.I."/>
            <person name="Korzhenkov A."/>
            <person name="Kublanov I.V."/>
        </authorList>
    </citation>
    <scope>NUCLEOTIDE SEQUENCE [LARGE SCALE GENOMIC DNA]</scope>
    <source>
        <strain evidence="4 5">HArcel1</strain>
    </source>
</reference>
<comment type="cofactor">
    <cofactor evidence="1">
        <name>Mg(2+)</name>
        <dbReference type="ChEBI" id="CHEBI:18420"/>
    </cofactor>
</comment>
<evidence type="ECO:0000313" key="4">
    <source>
        <dbReference type="EMBL" id="AWB27052.1"/>
    </source>
</evidence>
<evidence type="ECO:0000256" key="1">
    <source>
        <dbReference type="ARBA" id="ARBA00001946"/>
    </source>
</evidence>
<evidence type="ECO:0000259" key="3">
    <source>
        <dbReference type="PROSITE" id="PS51462"/>
    </source>
</evidence>
<dbReference type="Proteomes" id="UP000244727">
    <property type="component" value="Chromosome"/>
</dbReference>
<dbReference type="SUPFAM" id="SSF55811">
    <property type="entry name" value="Nudix"/>
    <property type="match status" value="1"/>
</dbReference>